<sequence length="32" mass="3385">MVPSMEFNKLAYKSVKDYLANAGSIAAAAEPP</sequence>
<evidence type="ECO:0000313" key="2">
    <source>
        <dbReference type="Proteomes" id="UP000183567"/>
    </source>
</evidence>
<accession>A0A1J8QTX2</accession>
<keyword evidence="2" id="KW-1185">Reference proteome</keyword>
<evidence type="ECO:0000313" key="1">
    <source>
        <dbReference type="EMBL" id="OJA15116.1"/>
    </source>
</evidence>
<protein>
    <submittedName>
        <fullName evidence="1">Uncharacterized protein</fullName>
    </submittedName>
</protein>
<organism evidence="1 2">
    <name type="scientific">Rhizopogon vesiculosus</name>
    <dbReference type="NCBI Taxonomy" id="180088"/>
    <lineage>
        <taxon>Eukaryota</taxon>
        <taxon>Fungi</taxon>
        <taxon>Dikarya</taxon>
        <taxon>Basidiomycota</taxon>
        <taxon>Agaricomycotina</taxon>
        <taxon>Agaricomycetes</taxon>
        <taxon>Agaricomycetidae</taxon>
        <taxon>Boletales</taxon>
        <taxon>Suillineae</taxon>
        <taxon>Rhizopogonaceae</taxon>
        <taxon>Rhizopogon</taxon>
    </lineage>
</organism>
<dbReference type="EMBL" id="LVVM01003327">
    <property type="protein sequence ID" value="OJA15116.1"/>
    <property type="molecule type" value="Genomic_DNA"/>
</dbReference>
<dbReference type="AlphaFoldDB" id="A0A1J8QTX2"/>
<reference evidence="1 2" key="1">
    <citation type="submission" date="2016-03" db="EMBL/GenBank/DDBJ databases">
        <title>Comparative genomics of the ectomycorrhizal sister species Rhizopogon vinicolor and Rhizopogon vesiculosus (Basidiomycota: Boletales) reveals a divergence of the mating type B locus.</title>
        <authorList>
            <person name="Mujic A.B."/>
            <person name="Kuo A."/>
            <person name="Tritt A."/>
            <person name="Lipzen A."/>
            <person name="Chen C."/>
            <person name="Johnson J."/>
            <person name="Sharma A."/>
            <person name="Barry K."/>
            <person name="Grigoriev I.V."/>
            <person name="Spatafora J.W."/>
        </authorList>
    </citation>
    <scope>NUCLEOTIDE SEQUENCE [LARGE SCALE GENOMIC DNA]</scope>
    <source>
        <strain evidence="1 2">AM-OR11-056</strain>
    </source>
</reference>
<dbReference type="Proteomes" id="UP000183567">
    <property type="component" value="Unassembled WGS sequence"/>
</dbReference>
<name>A0A1J8QTX2_9AGAM</name>
<proteinExistence type="predicted"/>
<comment type="caution">
    <text evidence="1">The sequence shown here is derived from an EMBL/GenBank/DDBJ whole genome shotgun (WGS) entry which is preliminary data.</text>
</comment>
<feature type="non-terminal residue" evidence="1">
    <location>
        <position position="32"/>
    </location>
</feature>
<gene>
    <name evidence="1" type="ORF">AZE42_14089</name>
</gene>